<dbReference type="InterPro" id="IPR007329">
    <property type="entry name" value="FMN-bd"/>
</dbReference>
<evidence type="ECO:0000256" key="14">
    <source>
        <dbReference type="ARBA" id="ARBA00023136"/>
    </source>
</evidence>
<keyword evidence="8" id="KW-1278">Translocase</keyword>
<evidence type="ECO:0000256" key="1">
    <source>
        <dbReference type="ARBA" id="ARBA00022448"/>
    </source>
</evidence>
<evidence type="ECO:0000256" key="16">
    <source>
        <dbReference type="SAM" id="Phobius"/>
    </source>
</evidence>
<proteinExistence type="predicted"/>
<evidence type="ECO:0000313" key="19">
    <source>
        <dbReference type="Proteomes" id="UP000192343"/>
    </source>
</evidence>
<keyword evidence="15" id="KW-0739">Sodium transport</keyword>
<keyword evidence="12" id="KW-0406">Ion transport</keyword>
<dbReference type="PANTHER" id="PTHR37838:SF1">
    <property type="entry name" value="NA(+)-TRANSLOCATING NADH-QUINONE REDUCTASE SUBUNIT C"/>
    <property type="match status" value="1"/>
</dbReference>
<feature type="domain" description="FMN-binding" evidence="17">
    <location>
        <begin position="102"/>
        <end position="193"/>
    </location>
</feature>
<evidence type="ECO:0000259" key="17">
    <source>
        <dbReference type="SMART" id="SM00900"/>
    </source>
</evidence>
<evidence type="ECO:0000313" key="18">
    <source>
        <dbReference type="EMBL" id="ORC35327.1"/>
    </source>
</evidence>
<keyword evidence="9 16" id="KW-1133">Transmembrane helix</keyword>
<keyword evidence="2" id="KW-1003">Cell membrane</keyword>
<evidence type="ECO:0000256" key="11">
    <source>
        <dbReference type="ARBA" id="ARBA00023053"/>
    </source>
</evidence>
<keyword evidence="4" id="KW-0597">Phosphoprotein</keyword>
<keyword evidence="7 16" id="KW-0812">Transmembrane</keyword>
<keyword evidence="11" id="KW-0915">Sodium</keyword>
<dbReference type="GO" id="GO:0016020">
    <property type="term" value="C:membrane"/>
    <property type="evidence" value="ECO:0007669"/>
    <property type="project" value="InterPro"/>
</dbReference>
<evidence type="ECO:0000256" key="15">
    <source>
        <dbReference type="ARBA" id="ARBA00023201"/>
    </source>
</evidence>
<keyword evidence="10" id="KW-0520">NAD</keyword>
<keyword evidence="19" id="KW-1185">Reference proteome</keyword>
<evidence type="ECO:0000256" key="9">
    <source>
        <dbReference type="ARBA" id="ARBA00022989"/>
    </source>
</evidence>
<organism evidence="18 19">
    <name type="scientific">Marispirochaeta aestuarii</name>
    <dbReference type="NCBI Taxonomy" id="1963862"/>
    <lineage>
        <taxon>Bacteria</taxon>
        <taxon>Pseudomonadati</taxon>
        <taxon>Spirochaetota</taxon>
        <taxon>Spirochaetia</taxon>
        <taxon>Spirochaetales</taxon>
        <taxon>Spirochaetaceae</taxon>
        <taxon>Marispirochaeta</taxon>
    </lineage>
</organism>
<dbReference type="AlphaFoldDB" id="A0A1Y1RXZ3"/>
<evidence type="ECO:0000256" key="4">
    <source>
        <dbReference type="ARBA" id="ARBA00022553"/>
    </source>
</evidence>
<keyword evidence="6" id="KW-0288">FMN</keyword>
<keyword evidence="14 16" id="KW-0472">Membrane</keyword>
<reference evidence="18 19" key="1">
    <citation type="submission" date="2017-03" db="EMBL/GenBank/DDBJ databases">
        <title>Draft Genome sequence of Marispirochaeta sp. strain JC444.</title>
        <authorList>
            <person name="Shivani Y."/>
            <person name="Subhash Y."/>
            <person name="Sasikala C."/>
            <person name="Ramana C."/>
        </authorList>
    </citation>
    <scope>NUCLEOTIDE SEQUENCE [LARGE SCALE GENOMIC DNA]</scope>
    <source>
        <strain evidence="18 19">JC444</strain>
    </source>
</reference>
<evidence type="ECO:0000256" key="3">
    <source>
        <dbReference type="ARBA" id="ARBA00022519"/>
    </source>
</evidence>
<comment type="caution">
    <text evidence="18">The sequence shown here is derived from an EMBL/GenBank/DDBJ whole genome shotgun (WGS) entry which is preliminary data.</text>
</comment>
<dbReference type="InterPro" id="IPR010204">
    <property type="entry name" value="NqrC"/>
</dbReference>
<keyword evidence="3" id="KW-0997">Cell inner membrane</keyword>
<dbReference type="OrthoDB" id="9794010at2"/>
<accession>A0A1Y1RXZ3</accession>
<evidence type="ECO:0000256" key="7">
    <source>
        <dbReference type="ARBA" id="ARBA00022692"/>
    </source>
</evidence>
<name>A0A1Y1RXZ3_9SPIO</name>
<dbReference type="Proteomes" id="UP000192343">
    <property type="component" value="Unassembled WGS sequence"/>
</dbReference>
<keyword evidence="5" id="KW-0285">Flavoprotein</keyword>
<dbReference type="GO" id="GO:0006814">
    <property type="term" value="P:sodium ion transport"/>
    <property type="evidence" value="ECO:0007669"/>
    <property type="project" value="UniProtKB-KW"/>
</dbReference>
<keyword evidence="13" id="KW-0830">Ubiquinone</keyword>
<dbReference type="GO" id="GO:0016655">
    <property type="term" value="F:oxidoreductase activity, acting on NAD(P)H, quinone or similar compound as acceptor"/>
    <property type="evidence" value="ECO:0007669"/>
    <property type="project" value="InterPro"/>
</dbReference>
<dbReference type="STRING" id="1963862.B4O97_09130"/>
<keyword evidence="1" id="KW-0813">Transport</keyword>
<evidence type="ECO:0000256" key="13">
    <source>
        <dbReference type="ARBA" id="ARBA00023075"/>
    </source>
</evidence>
<dbReference type="SMART" id="SM00900">
    <property type="entry name" value="FMN_bind"/>
    <property type="match status" value="1"/>
</dbReference>
<evidence type="ECO:0000256" key="12">
    <source>
        <dbReference type="ARBA" id="ARBA00023065"/>
    </source>
</evidence>
<evidence type="ECO:0000256" key="2">
    <source>
        <dbReference type="ARBA" id="ARBA00022475"/>
    </source>
</evidence>
<sequence length="201" mass="22494">MQEVSFFKERVYPILFMVFLTVVFISAISGIYLQTASLVEENETIFLKKAVLFSAGIQVPESNNQINQVYSEHVKEYMVDGKPGVFEIDGGQAYAFRVTGPGLWGEIEALIGFDADLKTMTGIDFIKQNETPGLGARIEEEWFKTQFRQKSPPFSLVREDAENTGPNEVNAITGATYTSNYVRDMVNDSPEEAAALLKEVR</sequence>
<feature type="transmembrane region" description="Helical" evidence="16">
    <location>
        <begin position="12"/>
        <end position="33"/>
    </location>
</feature>
<evidence type="ECO:0000256" key="5">
    <source>
        <dbReference type="ARBA" id="ARBA00022630"/>
    </source>
</evidence>
<protein>
    <recommendedName>
        <fullName evidence="17">FMN-binding domain-containing protein</fullName>
    </recommendedName>
</protein>
<dbReference type="RefSeq" id="WP_083050236.1">
    <property type="nucleotide sequence ID" value="NZ_CAXXQO010000003.1"/>
</dbReference>
<evidence type="ECO:0000256" key="8">
    <source>
        <dbReference type="ARBA" id="ARBA00022967"/>
    </source>
</evidence>
<dbReference type="GO" id="GO:0010181">
    <property type="term" value="F:FMN binding"/>
    <property type="evidence" value="ECO:0007669"/>
    <property type="project" value="InterPro"/>
</dbReference>
<evidence type="ECO:0000256" key="10">
    <source>
        <dbReference type="ARBA" id="ARBA00023027"/>
    </source>
</evidence>
<dbReference type="PANTHER" id="PTHR37838">
    <property type="entry name" value="NA(+)-TRANSLOCATING NADH-QUINONE REDUCTASE SUBUNIT C"/>
    <property type="match status" value="1"/>
</dbReference>
<evidence type="ECO:0000256" key="6">
    <source>
        <dbReference type="ARBA" id="ARBA00022643"/>
    </source>
</evidence>
<gene>
    <name evidence="18" type="ORF">B4O97_09130</name>
</gene>
<dbReference type="Pfam" id="PF04205">
    <property type="entry name" value="FMN_bind"/>
    <property type="match status" value="1"/>
</dbReference>
<dbReference type="EMBL" id="MWQY01000009">
    <property type="protein sequence ID" value="ORC35327.1"/>
    <property type="molecule type" value="Genomic_DNA"/>
</dbReference>